<name>A0A0W8FYY6_9ZZZZ</name>
<dbReference type="SUPFAM" id="SSF56059">
    <property type="entry name" value="Glutathione synthetase ATP-binding domain-like"/>
    <property type="match status" value="1"/>
</dbReference>
<dbReference type="InterPro" id="IPR011761">
    <property type="entry name" value="ATP-grasp"/>
</dbReference>
<dbReference type="AlphaFoldDB" id="A0A0W8FYY6"/>
<proteinExistence type="predicted"/>
<dbReference type="PROSITE" id="PS50975">
    <property type="entry name" value="ATP_GRASP"/>
    <property type="match status" value="1"/>
</dbReference>
<dbReference type="EMBL" id="LNQE01000534">
    <property type="protein sequence ID" value="KUG26106.1"/>
    <property type="molecule type" value="Genomic_DNA"/>
</dbReference>
<organism evidence="2">
    <name type="scientific">hydrocarbon metagenome</name>
    <dbReference type="NCBI Taxonomy" id="938273"/>
    <lineage>
        <taxon>unclassified sequences</taxon>
        <taxon>metagenomes</taxon>
        <taxon>ecological metagenomes</taxon>
    </lineage>
</organism>
<dbReference type="GO" id="GO:0046872">
    <property type="term" value="F:metal ion binding"/>
    <property type="evidence" value="ECO:0007669"/>
    <property type="project" value="InterPro"/>
</dbReference>
<gene>
    <name evidence="2" type="ORF">ASZ90_004062</name>
</gene>
<comment type="caution">
    <text evidence="2">The sequence shown here is derived from an EMBL/GenBank/DDBJ whole genome shotgun (WGS) entry which is preliminary data.</text>
</comment>
<accession>A0A0W8FYY6</accession>
<evidence type="ECO:0000313" key="2">
    <source>
        <dbReference type="EMBL" id="KUG26106.1"/>
    </source>
</evidence>
<evidence type="ECO:0000259" key="1">
    <source>
        <dbReference type="PROSITE" id="PS50975"/>
    </source>
</evidence>
<protein>
    <recommendedName>
        <fullName evidence="1">ATP-grasp domain-containing protein</fullName>
    </recommendedName>
</protein>
<dbReference type="GO" id="GO:0005524">
    <property type="term" value="F:ATP binding"/>
    <property type="evidence" value="ECO:0007669"/>
    <property type="project" value="InterPro"/>
</dbReference>
<sequence length="300" mass="34791">MKFDLAISYTWIYDIEFTQLIEKMFQANGLSTFVINRTNIDEITKYVREKKIIFTAYLDRASDEDSNFSELGELLTKSSCKIINEYENVAQSTDKSIVQSKLIDAGLKIPKTIIIPPFDKQPELNIPPKKLEQLGKPFVIKPAYYSGGSDGVIKNGLTLNDVQSARMKNKDDNYLIQEKIYPDIINNHRAWFRVLWVFGKVIPLLWDDDTLIYSELDVQEEHPEIYNEIIEQMKIIYGVAKLEYFSSEFALTKNGELFLIDYVNDQCDMRLKSKHPDGVPNKIVKEFISEMIQFVKSLQK</sequence>
<reference evidence="2" key="1">
    <citation type="journal article" date="2015" name="Proc. Natl. Acad. Sci. U.S.A.">
        <title>Networks of energetic and metabolic interactions define dynamics in microbial communities.</title>
        <authorList>
            <person name="Embree M."/>
            <person name="Liu J.K."/>
            <person name="Al-Bassam M.M."/>
            <person name="Zengler K."/>
        </authorList>
    </citation>
    <scope>NUCLEOTIDE SEQUENCE</scope>
</reference>
<feature type="domain" description="ATP-grasp" evidence="1">
    <location>
        <begin position="99"/>
        <end position="152"/>
    </location>
</feature>